<proteinExistence type="inferred from homology"/>
<dbReference type="OMA" id="EQSYLCY"/>
<feature type="transmembrane region" description="Helical" evidence="8">
    <location>
        <begin position="401"/>
        <end position="421"/>
    </location>
</feature>
<keyword evidence="4 8" id="KW-0812">Transmembrane</keyword>
<dbReference type="InterPro" id="IPR005829">
    <property type="entry name" value="Sugar_transporter_CS"/>
</dbReference>
<dbReference type="GO" id="GO:1990539">
    <property type="term" value="P:fructose import across plasma membrane"/>
    <property type="evidence" value="ECO:0007669"/>
    <property type="project" value="UniProtKB-ARBA"/>
</dbReference>
<feature type="transmembrane region" description="Helical" evidence="8">
    <location>
        <begin position="112"/>
        <end position="136"/>
    </location>
</feature>
<dbReference type="EMBL" id="UYSL01019788">
    <property type="protein sequence ID" value="VDL69844.1"/>
    <property type="molecule type" value="Genomic_DNA"/>
</dbReference>
<comment type="similarity">
    <text evidence="7">Belongs to the major facilitator superfamily. Sugar transporter (TC 2.A.1.1) family.</text>
</comment>
<dbReference type="Pfam" id="PF00083">
    <property type="entry name" value="Sugar_tr"/>
    <property type="match status" value="1"/>
</dbReference>
<dbReference type="PRINTS" id="PR00171">
    <property type="entry name" value="SUGRTRNSPORT"/>
</dbReference>
<evidence type="ECO:0000259" key="10">
    <source>
        <dbReference type="PROSITE" id="PS50850"/>
    </source>
</evidence>
<dbReference type="InterPro" id="IPR005828">
    <property type="entry name" value="MFS_sugar_transport-like"/>
</dbReference>
<evidence type="ECO:0000256" key="8">
    <source>
        <dbReference type="SAM" id="Phobius"/>
    </source>
</evidence>
<accession>A0A158QX57</accession>
<keyword evidence="9" id="KW-0732">Signal</keyword>
<dbReference type="PROSITE" id="PS50850">
    <property type="entry name" value="MFS"/>
    <property type="match status" value="1"/>
</dbReference>
<evidence type="ECO:0000313" key="12">
    <source>
        <dbReference type="Proteomes" id="UP000271162"/>
    </source>
</evidence>
<evidence type="ECO:0000256" key="6">
    <source>
        <dbReference type="ARBA" id="ARBA00023136"/>
    </source>
</evidence>
<dbReference type="NCBIfam" id="TIGR00879">
    <property type="entry name" value="SP"/>
    <property type="match status" value="1"/>
</dbReference>
<protein>
    <submittedName>
        <fullName evidence="13">Facilitated glucose transporter protein 1 (inferred by orthology to a C. elegans protein)</fullName>
    </submittedName>
</protein>
<dbReference type="InterPro" id="IPR020846">
    <property type="entry name" value="MFS_dom"/>
</dbReference>
<evidence type="ECO:0000256" key="9">
    <source>
        <dbReference type="SAM" id="SignalP"/>
    </source>
</evidence>
<feature type="transmembrane region" description="Helical" evidence="8">
    <location>
        <begin position="427"/>
        <end position="447"/>
    </location>
</feature>
<name>A0A158QX57_NIPBR</name>
<dbReference type="PANTHER" id="PTHR23503:SF8">
    <property type="entry name" value="FACILITATED GLUCOSE TRANSPORTER PROTEIN 1"/>
    <property type="match status" value="1"/>
</dbReference>
<evidence type="ECO:0000256" key="5">
    <source>
        <dbReference type="ARBA" id="ARBA00022989"/>
    </source>
</evidence>
<feature type="transmembrane region" description="Helical" evidence="8">
    <location>
        <begin position="300"/>
        <end position="322"/>
    </location>
</feature>
<dbReference type="GO" id="GO:0005353">
    <property type="term" value="F:fructose transmembrane transporter activity"/>
    <property type="evidence" value="ECO:0007669"/>
    <property type="project" value="UniProtKB-ARBA"/>
</dbReference>
<evidence type="ECO:0000313" key="11">
    <source>
        <dbReference type="EMBL" id="VDL69844.1"/>
    </source>
</evidence>
<feature type="domain" description="Major facilitator superfamily (MFS) profile" evidence="10">
    <location>
        <begin position="8"/>
        <end position="454"/>
    </location>
</feature>
<dbReference type="Proteomes" id="UP000271162">
    <property type="component" value="Unassembled WGS sequence"/>
</dbReference>
<feature type="transmembrane region" description="Helical" evidence="8">
    <location>
        <begin position="361"/>
        <end position="389"/>
    </location>
</feature>
<sequence length="468" mass="50586">MTGALAFAILSVTLGSFQFGYNIGCVNAPGEMITLWIIDSHSKLFNSTLSKEQADTVWSAIVSAFPFGGAVGGLLSGMLADKAGRKGGLLYTNIFSLVAAVLMGGAKPVGFYPMMMLGRFLVGIYAGLSVLCPIYLTEVSPTNLRGAIGSAHQLVITIAILVSQIVGLKFIFGTTDRWPLIFWFIVVPAILQSVLLQFVPESPKFTLCIRGNTEQATKDLEKLRGSDDVGAEIELLNHEAEANKEGSASKPTMGDMFKEPLKWPMTIAIFLMLMQQLSGINAVMFYSTVIFKTAGLSDEAAVYATIAMGTVNVLMTIVSVWLVDHPSAGRRSLLIIGLIGMWITTVMLTVCITLSMGGAKWASYGAIAFVLLYVVSFAAGAGSIPWFFVSEIFHSNARANANSIATMTNWGANIFVSMTFLPLNNTIKQYSILVFTVCLTVSLLFTWKYVPETKGKTTDEITEELAKK</sequence>
<gene>
    <name evidence="11" type="ORF">NBR_LOCUS6255</name>
</gene>
<evidence type="ECO:0000256" key="2">
    <source>
        <dbReference type="ARBA" id="ARBA00022448"/>
    </source>
</evidence>
<reference evidence="11 12" key="2">
    <citation type="submission" date="2018-11" db="EMBL/GenBank/DDBJ databases">
        <authorList>
            <consortium name="Pathogen Informatics"/>
        </authorList>
    </citation>
    <scope>NUCLEOTIDE SEQUENCE [LARGE SCALE GENOMIC DNA]</scope>
</reference>
<dbReference type="Gene3D" id="1.20.1250.20">
    <property type="entry name" value="MFS general substrate transporter like domains"/>
    <property type="match status" value="1"/>
</dbReference>
<keyword evidence="3" id="KW-1003">Cell membrane</keyword>
<organism evidence="13">
    <name type="scientific">Nippostrongylus brasiliensis</name>
    <name type="common">Rat hookworm</name>
    <dbReference type="NCBI Taxonomy" id="27835"/>
    <lineage>
        <taxon>Eukaryota</taxon>
        <taxon>Metazoa</taxon>
        <taxon>Ecdysozoa</taxon>
        <taxon>Nematoda</taxon>
        <taxon>Chromadorea</taxon>
        <taxon>Rhabditida</taxon>
        <taxon>Rhabditina</taxon>
        <taxon>Rhabditomorpha</taxon>
        <taxon>Strongyloidea</taxon>
        <taxon>Heligmosomidae</taxon>
        <taxon>Nippostrongylus</taxon>
    </lineage>
</organism>
<evidence type="ECO:0000256" key="1">
    <source>
        <dbReference type="ARBA" id="ARBA00004651"/>
    </source>
</evidence>
<dbReference type="InterPro" id="IPR045263">
    <property type="entry name" value="GLUT"/>
</dbReference>
<reference evidence="13" key="1">
    <citation type="submission" date="2016-04" db="UniProtKB">
        <authorList>
            <consortium name="WormBaseParasite"/>
        </authorList>
    </citation>
    <scope>IDENTIFICATION</scope>
</reference>
<dbReference type="GO" id="GO:0005886">
    <property type="term" value="C:plasma membrane"/>
    <property type="evidence" value="ECO:0007669"/>
    <property type="project" value="UniProtKB-SubCell"/>
</dbReference>
<keyword evidence="6 8" id="KW-0472">Membrane</keyword>
<feature type="transmembrane region" description="Helical" evidence="8">
    <location>
        <begin position="88"/>
        <end position="106"/>
    </location>
</feature>
<keyword evidence="5 8" id="KW-1133">Transmembrane helix</keyword>
<dbReference type="PROSITE" id="PS00216">
    <property type="entry name" value="SUGAR_TRANSPORT_1"/>
    <property type="match status" value="1"/>
</dbReference>
<feature type="transmembrane region" description="Helical" evidence="8">
    <location>
        <begin position="56"/>
        <end position="76"/>
    </location>
</feature>
<comment type="subcellular location">
    <subcellularLocation>
        <location evidence="1">Cell membrane</location>
        <topology evidence="1">Multi-pass membrane protein</topology>
    </subcellularLocation>
</comment>
<evidence type="ECO:0000313" key="13">
    <source>
        <dbReference type="WBParaSite" id="NBR_0000625401-mRNA-1"/>
    </source>
</evidence>
<dbReference type="InterPro" id="IPR036259">
    <property type="entry name" value="MFS_trans_sf"/>
</dbReference>
<dbReference type="InterPro" id="IPR003663">
    <property type="entry name" value="Sugar/inositol_transpt"/>
</dbReference>
<dbReference type="SUPFAM" id="SSF103473">
    <property type="entry name" value="MFS general substrate transporter"/>
    <property type="match status" value="1"/>
</dbReference>
<feature type="chain" id="PRO_5043135675" evidence="9">
    <location>
        <begin position="16"/>
        <end position="468"/>
    </location>
</feature>
<keyword evidence="2 7" id="KW-0813">Transport</keyword>
<dbReference type="WBParaSite" id="NBR_0000625401-mRNA-1">
    <property type="protein sequence ID" value="NBR_0000625401-mRNA-1"/>
    <property type="gene ID" value="NBR_0000625401"/>
</dbReference>
<dbReference type="FunFam" id="1.20.1250.20:FF:001511">
    <property type="entry name" value="Solute carrier family 2, facilitated glucose transporter member 5"/>
    <property type="match status" value="1"/>
</dbReference>
<dbReference type="AlphaFoldDB" id="A0A158QX57"/>
<keyword evidence="12" id="KW-1185">Reference proteome</keyword>
<feature type="transmembrane region" description="Helical" evidence="8">
    <location>
        <begin position="334"/>
        <end position="355"/>
    </location>
</feature>
<feature type="signal peptide" evidence="9">
    <location>
        <begin position="1"/>
        <end position="15"/>
    </location>
</feature>
<feature type="transmembrane region" description="Helical" evidence="8">
    <location>
        <begin position="148"/>
        <end position="172"/>
    </location>
</feature>
<evidence type="ECO:0000256" key="4">
    <source>
        <dbReference type="ARBA" id="ARBA00022692"/>
    </source>
</evidence>
<feature type="transmembrane region" description="Helical" evidence="8">
    <location>
        <begin position="178"/>
        <end position="199"/>
    </location>
</feature>
<evidence type="ECO:0000256" key="3">
    <source>
        <dbReference type="ARBA" id="ARBA00022475"/>
    </source>
</evidence>
<dbReference type="STRING" id="27835.A0A158QX57"/>
<feature type="transmembrane region" description="Helical" evidence="8">
    <location>
        <begin position="263"/>
        <end position="288"/>
    </location>
</feature>
<evidence type="ECO:0000256" key="7">
    <source>
        <dbReference type="RuleBase" id="RU003346"/>
    </source>
</evidence>
<dbReference type="PANTHER" id="PTHR23503">
    <property type="entry name" value="SOLUTE CARRIER FAMILY 2"/>
    <property type="match status" value="1"/>
</dbReference>